<protein>
    <submittedName>
        <fullName evidence="1">Uncharacterized protein</fullName>
    </submittedName>
</protein>
<evidence type="ECO:0000313" key="1">
    <source>
        <dbReference type="EMBL" id="DAF94600.1"/>
    </source>
</evidence>
<organism evidence="1">
    <name type="scientific">Siphoviridae sp. ct3gT1</name>
    <dbReference type="NCBI Taxonomy" id="2825323"/>
    <lineage>
        <taxon>Viruses</taxon>
        <taxon>Duplodnaviria</taxon>
        <taxon>Heunggongvirae</taxon>
        <taxon>Uroviricota</taxon>
        <taxon>Caudoviricetes</taxon>
    </lineage>
</organism>
<reference evidence="1" key="1">
    <citation type="journal article" date="2021" name="Proc. Natl. Acad. Sci. U.S.A.">
        <title>A Catalog of Tens of Thousands of Viruses from Human Metagenomes Reveals Hidden Associations with Chronic Diseases.</title>
        <authorList>
            <person name="Tisza M.J."/>
            <person name="Buck C.B."/>
        </authorList>
    </citation>
    <scope>NUCLEOTIDE SEQUENCE</scope>
    <source>
        <strain evidence="1">Ct3gT1</strain>
    </source>
</reference>
<sequence length="36" mass="4188">MLVGKVLSRQKYFFSCSLILYMPTTYKSHGSLDIFL</sequence>
<name>A0A8S5UJD8_9CAUD</name>
<accession>A0A8S5UJD8</accession>
<dbReference type="EMBL" id="BK016094">
    <property type="protein sequence ID" value="DAF94600.1"/>
    <property type="molecule type" value="Genomic_DNA"/>
</dbReference>
<proteinExistence type="predicted"/>